<sequence>MDAWASVAQAVRGSESDLECSVMQPLVELAITSERCSPFRQSFLADPIGSAGAYDAFLCIEVPLPWERDISLHDTFFSLSEHDAAESLQTAEHRANRKSFASLTGPDGRRWRPQGLVAASAGIAGAAPNAVRVLAFEQQSIPSDPSIAESAPQVFRVETAVPFDRREWLIDSAQVVPLARALLNADEPAIAAFAQYQVMVEADVIDLLICTHGKRDVCCGQAGMALYSTISSQLDDALGKVRVWRASHTGGHRFAPTALTFPDGYAWAYLEDSTTAQILNRSARTSPGSPQDLTTVGEHCRGVASLSAGPAQVADRAALVHAGWAWAETSRTVEVVAFDRHSLATTLVITGTPADGPALSLQVEVQVERHIPQITCGVIDSCEYEVEAVWKVASVRQV</sequence>
<dbReference type="PIRSF" id="PIRSF035042">
    <property type="entry name" value="UCP035042_thirdx"/>
    <property type="match status" value="1"/>
</dbReference>
<name>A0A6J6QT36_9ZZZZ</name>
<dbReference type="Gene3D" id="3.40.30.10">
    <property type="entry name" value="Glutaredoxin"/>
    <property type="match status" value="1"/>
</dbReference>
<evidence type="ECO:0000313" key="2">
    <source>
        <dbReference type="EMBL" id="CAB5033562.1"/>
    </source>
</evidence>
<dbReference type="PANTHER" id="PTHR31902:SF22">
    <property type="entry name" value="SLL1203 PROTEIN"/>
    <property type="match status" value="1"/>
</dbReference>
<dbReference type="SUPFAM" id="SSF52833">
    <property type="entry name" value="Thioredoxin-like"/>
    <property type="match status" value="1"/>
</dbReference>
<organism evidence="1">
    <name type="scientific">freshwater metagenome</name>
    <dbReference type="NCBI Taxonomy" id="449393"/>
    <lineage>
        <taxon>unclassified sequences</taxon>
        <taxon>metagenomes</taxon>
        <taxon>ecological metagenomes</taxon>
    </lineage>
</organism>
<accession>A0A6J6QT36</accession>
<dbReference type="InterPro" id="IPR010350">
    <property type="entry name" value="Aim32/Apd1-like_bac"/>
</dbReference>
<dbReference type="AlphaFoldDB" id="A0A6J6QT36"/>
<reference evidence="1" key="1">
    <citation type="submission" date="2020-05" db="EMBL/GenBank/DDBJ databases">
        <authorList>
            <person name="Chiriac C."/>
            <person name="Salcher M."/>
            <person name="Ghai R."/>
            <person name="Kavagutti S V."/>
        </authorList>
    </citation>
    <scope>NUCLEOTIDE SEQUENCE</scope>
</reference>
<proteinExistence type="predicted"/>
<dbReference type="EMBL" id="CAFBPW010000086">
    <property type="protein sequence ID" value="CAB5033562.1"/>
    <property type="molecule type" value="Genomic_DNA"/>
</dbReference>
<dbReference type="Pfam" id="PF06999">
    <property type="entry name" value="Suc_Fer-like"/>
    <property type="match status" value="1"/>
</dbReference>
<dbReference type="InterPro" id="IPR009737">
    <property type="entry name" value="Aim32/Apd1-like"/>
</dbReference>
<dbReference type="PANTHER" id="PTHR31902">
    <property type="entry name" value="ACTIN PATCHES DISTAL PROTEIN 1"/>
    <property type="match status" value="1"/>
</dbReference>
<protein>
    <submittedName>
        <fullName evidence="1">Unannotated protein</fullName>
    </submittedName>
</protein>
<evidence type="ECO:0000313" key="1">
    <source>
        <dbReference type="EMBL" id="CAB4714920.1"/>
    </source>
</evidence>
<dbReference type="InterPro" id="IPR036249">
    <property type="entry name" value="Thioredoxin-like_sf"/>
</dbReference>
<gene>
    <name evidence="1" type="ORF">UFOPK2582_01619</name>
    <name evidence="2" type="ORF">UFOPK4173_00888</name>
</gene>
<dbReference type="EMBL" id="CAEZXS010000259">
    <property type="protein sequence ID" value="CAB4714920.1"/>
    <property type="molecule type" value="Genomic_DNA"/>
</dbReference>